<reference evidence="1 2" key="1">
    <citation type="journal article" date="2014" name="Int. J. Syst. Evol. Microbiol.">
        <title>Complete genome sequence of Corynebacterium casei LMG S-19264T (=DSM 44701T), isolated from a smear-ripened cheese.</title>
        <authorList>
            <consortium name="US DOE Joint Genome Institute (JGI-PGF)"/>
            <person name="Walter F."/>
            <person name="Albersmeier A."/>
            <person name="Kalinowski J."/>
            <person name="Ruckert C."/>
        </authorList>
    </citation>
    <scope>NUCLEOTIDE SEQUENCE [LARGE SCALE GENOMIC DNA]</scope>
    <source>
        <strain evidence="1 2">CGMCC 1.9161</strain>
    </source>
</reference>
<protein>
    <submittedName>
        <fullName evidence="1">Uncharacterized protein</fullName>
    </submittedName>
</protein>
<keyword evidence="2" id="KW-1185">Reference proteome</keyword>
<dbReference type="RefSeq" id="WP_188914542.1">
    <property type="nucleotide sequence ID" value="NZ_BMMF01000011.1"/>
</dbReference>
<accession>A0A917V6X3</accession>
<dbReference type="Proteomes" id="UP000600449">
    <property type="component" value="Unassembled WGS sequence"/>
</dbReference>
<evidence type="ECO:0000313" key="2">
    <source>
        <dbReference type="Proteomes" id="UP000600449"/>
    </source>
</evidence>
<dbReference type="AlphaFoldDB" id="A0A917V6X3"/>
<name>A0A917V6X3_9HYPH</name>
<organism evidence="1 2">
    <name type="scientific">Salinarimonas ramus</name>
    <dbReference type="NCBI Taxonomy" id="690164"/>
    <lineage>
        <taxon>Bacteria</taxon>
        <taxon>Pseudomonadati</taxon>
        <taxon>Pseudomonadota</taxon>
        <taxon>Alphaproteobacteria</taxon>
        <taxon>Hyphomicrobiales</taxon>
        <taxon>Salinarimonadaceae</taxon>
        <taxon>Salinarimonas</taxon>
    </lineage>
</organism>
<gene>
    <name evidence="1" type="ORF">GCM10011322_34900</name>
</gene>
<sequence length="270" mass="29300">MSRPRADRTGFLRNYHSRSDHHSKVACLGIVLDLMRTCGLMQRHAESGRIAFGVNHSMSDFRNRRSKKLDLVVHTPSSGSKDTGRSLASLFEREGVVLEPEEKAALDALPPLKEAPVGGVLLALEAKACMTEHQKALPRLYDELNSSHLTVHGAHAGALACGFLMINAADTFVSPGRNVGRSGDDAVVTPHGQPRATELVVAKARELPRRSSTAEEGYDGFAIVVVDCPNDGSRVHLVEKPPAPARGDDYHYASMIDRVSGLYAVRFSQV</sequence>
<evidence type="ECO:0000313" key="1">
    <source>
        <dbReference type="EMBL" id="GGK44757.1"/>
    </source>
</evidence>
<comment type="caution">
    <text evidence="1">The sequence shown here is derived from an EMBL/GenBank/DDBJ whole genome shotgun (WGS) entry which is preliminary data.</text>
</comment>
<proteinExistence type="predicted"/>
<dbReference type="EMBL" id="BMMF01000011">
    <property type="protein sequence ID" value="GGK44757.1"/>
    <property type="molecule type" value="Genomic_DNA"/>
</dbReference>